<evidence type="ECO:0000256" key="2">
    <source>
        <dbReference type="ARBA" id="ARBA00022448"/>
    </source>
</evidence>
<evidence type="ECO:0000313" key="10">
    <source>
        <dbReference type="EMBL" id="MDI3418740.1"/>
    </source>
</evidence>
<dbReference type="InterPro" id="IPR050809">
    <property type="entry name" value="UgpAE/MalFG_permease"/>
</dbReference>
<dbReference type="SUPFAM" id="SSF161098">
    <property type="entry name" value="MetI-like"/>
    <property type="match status" value="1"/>
</dbReference>
<dbReference type="Proteomes" id="UP001237105">
    <property type="component" value="Unassembled WGS sequence"/>
</dbReference>
<evidence type="ECO:0000256" key="6">
    <source>
        <dbReference type="ARBA" id="ARBA00023136"/>
    </source>
</evidence>
<dbReference type="InterPro" id="IPR000515">
    <property type="entry name" value="MetI-like"/>
</dbReference>
<evidence type="ECO:0000256" key="5">
    <source>
        <dbReference type="ARBA" id="ARBA00022989"/>
    </source>
</evidence>
<keyword evidence="4 7" id="KW-0812">Transmembrane</keyword>
<name>A0ABT6ST06_9ACTN</name>
<dbReference type="Gene3D" id="1.10.3720.10">
    <property type="entry name" value="MetI-like"/>
    <property type="match status" value="1"/>
</dbReference>
<protein>
    <submittedName>
        <fullName evidence="10">Sugar ABC transporter permease</fullName>
    </submittedName>
</protein>
<dbReference type="Pfam" id="PF00528">
    <property type="entry name" value="BPD_transp_1"/>
    <property type="match status" value="1"/>
</dbReference>
<evidence type="ECO:0000313" key="11">
    <source>
        <dbReference type="Proteomes" id="UP001237105"/>
    </source>
</evidence>
<feature type="transmembrane region" description="Helical" evidence="7">
    <location>
        <begin position="138"/>
        <end position="158"/>
    </location>
</feature>
<comment type="caution">
    <text evidence="10">The sequence shown here is derived from an EMBL/GenBank/DDBJ whole genome shotgun (WGS) entry which is preliminary data.</text>
</comment>
<comment type="subcellular location">
    <subcellularLocation>
        <location evidence="1 7">Cell membrane</location>
        <topology evidence="1 7">Multi-pass membrane protein</topology>
    </subcellularLocation>
</comment>
<organism evidence="10 11">
    <name type="scientific">Streptomyces luteolus</name>
    <dbReference type="NCBI Taxonomy" id="3043615"/>
    <lineage>
        <taxon>Bacteria</taxon>
        <taxon>Bacillati</taxon>
        <taxon>Actinomycetota</taxon>
        <taxon>Actinomycetes</taxon>
        <taxon>Kitasatosporales</taxon>
        <taxon>Streptomycetaceae</taxon>
        <taxon>Streptomyces</taxon>
    </lineage>
</organism>
<evidence type="ECO:0000256" key="4">
    <source>
        <dbReference type="ARBA" id="ARBA00022692"/>
    </source>
</evidence>
<feature type="compositionally biased region" description="Low complexity" evidence="8">
    <location>
        <begin position="13"/>
        <end position="24"/>
    </location>
</feature>
<dbReference type="PANTHER" id="PTHR43227:SF11">
    <property type="entry name" value="BLL4140 PROTEIN"/>
    <property type="match status" value="1"/>
</dbReference>
<feature type="transmembrane region" description="Helical" evidence="7">
    <location>
        <begin position="184"/>
        <end position="208"/>
    </location>
</feature>
<feature type="domain" description="ABC transmembrane type-1" evidence="9">
    <location>
        <begin position="101"/>
        <end position="317"/>
    </location>
</feature>
<sequence>MTDTAVPARDRATATTSSAASPAAPHRRSRRDEGPFQARRRRLFWPFVAVPLVLYLVFFLGPTLASFWISLHAWDGIGEMKFRGLGNYEVLLGDEVFRGAFANTLIILVGVGLAVFVASFALAMVLRELAGRKFARAVLFFPNIIAPIVLSVLWGFIFQNDGLLDSALQGIGISDGPNWLGDHLFFVILLGLAWVNTGFYVTIIMAGVDRIPPYLYEDCKLAGANAFQRFWHVTLPLTWDVVATSAILWTISSLKIFEFLYAFGGTTNDMPPTGVWNSALFIYGQTFGGRTPPYLFGYASAAAVVTLLFLIVLVFLFRRVLRREVIEF</sequence>
<dbReference type="PANTHER" id="PTHR43227">
    <property type="entry name" value="BLL4140 PROTEIN"/>
    <property type="match status" value="1"/>
</dbReference>
<dbReference type="InterPro" id="IPR035906">
    <property type="entry name" value="MetI-like_sf"/>
</dbReference>
<evidence type="ECO:0000256" key="1">
    <source>
        <dbReference type="ARBA" id="ARBA00004651"/>
    </source>
</evidence>
<feature type="transmembrane region" description="Helical" evidence="7">
    <location>
        <begin position="43"/>
        <end position="69"/>
    </location>
</feature>
<gene>
    <name evidence="10" type="ORF">QIT00_09210</name>
</gene>
<comment type="similarity">
    <text evidence="7">Belongs to the binding-protein-dependent transport system permease family.</text>
</comment>
<keyword evidence="2 7" id="KW-0813">Transport</keyword>
<keyword evidence="3" id="KW-1003">Cell membrane</keyword>
<keyword evidence="5 7" id="KW-1133">Transmembrane helix</keyword>
<accession>A0ABT6ST06</accession>
<feature type="transmembrane region" description="Helical" evidence="7">
    <location>
        <begin position="100"/>
        <end position="126"/>
    </location>
</feature>
<proteinExistence type="inferred from homology"/>
<dbReference type="RefSeq" id="WP_282534653.1">
    <property type="nucleotide sequence ID" value="NZ_JASCIS010000007.1"/>
</dbReference>
<keyword evidence="11" id="KW-1185">Reference proteome</keyword>
<feature type="transmembrane region" description="Helical" evidence="7">
    <location>
        <begin position="295"/>
        <end position="317"/>
    </location>
</feature>
<feature type="region of interest" description="Disordered" evidence="8">
    <location>
        <begin position="1"/>
        <end position="34"/>
    </location>
</feature>
<evidence type="ECO:0000256" key="3">
    <source>
        <dbReference type="ARBA" id="ARBA00022475"/>
    </source>
</evidence>
<evidence type="ECO:0000256" key="7">
    <source>
        <dbReference type="RuleBase" id="RU363032"/>
    </source>
</evidence>
<feature type="transmembrane region" description="Helical" evidence="7">
    <location>
        <begin position="229"/>
        <end position="251"/>
    </location>
</feature>
<keyword evidence="6 7" id="KW-0472">Membrane</keyword>
<evidence type="ECO:0000256" key="8">
    <source>
        <dbReference type="SAM" id="MobiDB-lite"/>
    </source>
</evidence>
<evidence type="ECO:0000259" key="9">
    <source>
        <dbReference type="PROSITE" id="PS50928"/>
    </source>
</evidence>
<reference evidence="10 11" key="1">
    <citation type="submission" date="2023-05" db="EMBL/GenBank/DDBJ databases">
        <title>Draft genome sequence of Streptomyces sp. B-S-A12 isolated from a cave soil in Thailand.</title>
        <authorList>
            <person name="Chamroensaksri N."/>
            <person name="Muangham S."/>
        </authorList>
    </citation>
    <scope>NUCLEOTIDE SEQUENCE [LARGE SCALE GENOMIC DNA]</scope>
    <source>
        <strain evidence="10 11">B-S-A12</strain>
    </source>
</reference>
<dbReference type="CDD" id="cd06261">
    <property type="entry name" value="TM_PBP2"/>
    <property type="match status" value="1"/>
</dbReference>
<dbReference type="PROSITE" id="PS50928">
    <property type="entry name" value="ABC_TM1"/>
    <property type="match status" value="1"/>
</dbReference>
<dbReference type="EMBL" id="JASCIS010000007">
    <property type="protein sequence ID" value="MDI3418740.1"/>
    <property type="molecule type" value="Genomic_DNA"/>
</dbReference>